<dbReference type="Gene3D" id="3.50.50.60">
    <property type="entry name" value="FAD/NAD(P)-binding domain"/>
    <property type="match status" value="1"/>
</dbReference>
<sequence length="504" mass="57615">MGGGTAGWITANHLAKKLAKPNGIAISLIESPNIPTIGVGEGTVPAMRESLRYFGIDEGEFIRRCDATFKQSIKFVNWTHDPAQAGQHYYHHLFDYPLINEFNSTPYWLMQEQVTKFADSVAVQGAICDANLAPKRITDKQYQGHTAYAYHLDAAKFSMMLTENAVNKLGVTHLKDEVIDIQLSEQGEISSVLTEQHGVIEADVFIDCTGFNALLIGEKLGVDFVDKSDVLFADHALAIQVPYLNEQHPIASHTIATAQTAGWIWDIGLSERRGVGHVYSSNHISHQQAEQQLRTYLGSEFDHLEPRLIKMKIGYREKFWHKNCVAIGLSQGFVEPLEATGLLVFDATARMLAELFPTTIEMMPFVEKRFNSRIQQTWERVIDFVKLHYCISKRRDSEFWIDNCGLASIPESLQENLDYWRHQIPTDYDFHNKLSIFNLDNYLYVLYGMEFETDILASHFQYNDPQAYQQWLSQLRGYQSQLLKQLPDHRELITKIKQYGLQTL</sequence>
<keyword evidence="2" id="KW-1185">Reference proteome</keyword>
<dbReference type="EMBL" id="BMIT01000002">
    <property type="protein sequence ID" value="GGE85980.1"/>
    <property type="molecule type" value="Genomic_DNA"/>
</dbReference>
<dbReference type="Pfam" id="PF04820">
    <property type="entry name" value="Trp_halogenase"/>
    <property type="match status" value="1"/>
</dbReference>
<reference evidence="2" key="1">
    <citation type="journal article" date="2019" name="Int. J. Syst. Evol. Microbiol.">
        <title>The Global Catalogue of Microorganisms (GCM) 10K type strain sequencing project: providing services to taxonomists for standard genome sequencing and annotation.</title>
        <authorList>
            <consortium name="The Broad Institute Genomics Platform"/>
            <consortium name="The Broad Institute Genome Sequencing Center for Infectious Disease"/>
            <person name="Wu L."/>
            <person name="Ma J."/>
        </authorList>
    </citation>
    <scope>NUCLEOTIDE SEQUENCE [LARGE SCALE GENOMIC DNA]</scope>
    <source>
        <strain evidence="2">CGMCC 1.15394</strain>
    </source>
</reference>
<dbReference type="PIRSF" id="PIRSF011396">
    <property type="entry name" value="Trp_halogenase"/>
    <property type="match status" value="1"/>
</dbReference>
<name>A0ABQ1T9E0_9GAMM</name>
<dbReference type="InterPro" id="IPR036188">
    <property type="entry name" value="FAD/NAD-bd_sf"/>
</dbReference>
<dbReference type="InterPro" id="IPR033856">
    <property type="entry name" value="Trp_halogen"/>
</dbReference>
<protein>
    <submittedName>
        <fullName evidence="1">Tryptophan halogenase</fullName>
    </submittedName>
</protein>
<comment type="caution">
    <text evidence="1">The sequence shown here is derived from an EMBL/GenBank/DDBJ whole genome shotgun (WGS) entry which is preliminary data.</text>
</comment>
<evidence type="ECO:0000313" key="1">
    <source>
        <dbReference type="EMBL" id="GGE85980.1"/>
    </source>
</evidence>
<accession>A0ABQ1T9E0</accession>
<gene>
    <name evidence="1" type="ORF">GCM10008027_08570</name>
</gene>
<proteinExistence type="predicted"/>
<dbReference type="PANTHER" id="PTHR43747">
    <property type="entry name" value="FAD-BINDING PROTEIN"/>
    <property type="match status" value="1"/>
</dbReference>
<evidence type="ECO:0000313" key="2">
    <source>
        <dbReference type="Proteomes" id="UP000638462"/>
    </source>
</evidence>
<dbReference type="PANTHER" id="PTHR43747:SF4">
    <property type="entry name" value="FLAVIN-DEPENDENT TRYPTOPHAN HALOGENASE"/>
    <property type="match status" value="1"/>
</dbReference>
<dbReference type="InterPro" id="IPR050816">
    <property type="entry name" value="Flavin-dep_Halogenase_NPB"/>
</dbReference>
<organism evidence="1 2">
    <name type="scientific">Pseudoalteromonas gelatinilytica</name>
    <dbReference type="NCBI Taxonomy" id="1703256"/>
    <lineage>
        <taxon>Bacteria</taxon>
        <taxon>Pseudomonadati</taxon>
        <taxon>Pseudomonadota</taxon>
        <taxon>Gammaproteobacteria</taxon>
        <taxon>Alteromonadales</taxon>
        <taxon>Pseudoalteromonadaceae</taxon>
        <taxon>Pseudoalteromonas</taxon>
    </lineage>
</organism>
<dbReference type="InterPro" id="IPR006905">
    <property type="entry name" value="Flavin_halogenase"/>
</dbReference>
<dbReference type="Proteomes" id="UP000638462">
    <property type="component" value="Unassembled WGS sequence"/>
</dbReference>
<dbReference type="SUPFAM" id="SSF51905">
    <property type="entry name" value="FAD/NAD(P)-binding domain"/>
    <property type="match status" value="1"/>
</dbReference>